<comment type="caution">
    <text evidence="2">The sequence shown here is derived from an EMBL/GenBank/DDBJ whole genome shotgun (WGS) entry which is preliminary data.</text>
</comment>
<proteinExistence type="predicted"/>
<dbReference type="SUPFAM" id="SSF48557">
    <property type="entry name" value="L-aspartase-like"/>
    <property type="match status" value="1"/>
</dbReference>
<dbReference type="Pfam" id="PF00221">
    <property type="entry name" value="Lyase_aromatic"/>
    <property type="match status" value="1"/>
</dbReference>
<dbReference type="Proteomes" id="UP000479526">
    <property type="component" value="Unassembled WGS sequence"/>
</dbReference>
<dbReference type="EMBL" id="WXEW01000001">
    <property type="protein sequence ID" value="NAS20746.1"/>
    <property type="molecule type" value="Genomic_DNA"/>
</dbReference>
<dbReference type="InterPro" id="IPR022313">
    <property type="entry name" value="Phe/His_NH3-lyase_AS"/>
</dbReference>
<dbReference type="Gene3D" id="1.20.200.10">
    <property type="entry name" value="Fumarase/aspartase (Central domain)"/>
    <property type="match status" value="1"/>
</dbReference>
<evidence type="ECO:0000313" key="3">
    <source>
        <dbReference type="Proteomes" id="UP000479526"/>
    </source>
</evidence>
<dbReference type="Gene3D" id="1.10.275.10">
    <property type="entry name" value="Fumarase/aspartase (N-terminal domain)"/>
    <property type="match status" value="1"/>
</dbReference>
<organism evidence="2 3">
    <name type="scientific">Herbidospora solisilvae</name>
    <dbReference type="NCBI Taxonomy" id="2696284"/>
    <lineage>
        <taxon>Bacteria</taxon>
        <taxon>Bacillati</taxon>
        <taxon>Actinomycetota</taxon>
        <taxon>Actinomycetes</taxon>
        <taxon>Streptosporangiales</taxon>
        <taxon>Streptosporangiaceae</taxon>
        <taxon>Herbidospora</taxon>
    </lineage>
</organism>
<evidence type="ECO:0000256" key="1">
    <source>
        <dbReference type="ARBA" id="ARBA00023239"/>
    </source>
</evidence>
<reference evidence="2 3" key="1">
    <citation type="submission" date="2020-01" db="EMBL/GenBank/DDBJ databases">
        <title>Herbidospora sp. NEAU-GS84 nov., a novel actinomycete isolated from soil.</title>
        <authorList>
            <person name="Han L."/>
        </authorList>
    </citation>
    <scope>NUCLEOTIDE SEQUENCE [LARGE SCALE GENOMIC DNA]</scope>
    <source>
        <strain evidence="2 3">NEAU-GS84</strain>
    </source>
</reference>
<dbReference type="InterPro" id="IPR001106">
    <property type="entry name" value="Aromatic_Lyase"/>
</dbReference>
<sequence>MSRHDAAPAPADAVLVVVDGEHLTIDEVVTVARHATRTALSDLPPIRHALRRSRDQVRALTDEETPLYGVTTGFGDSSDRRISAGHARELQARLIRFLGCGTGDAVPPEVARAATLIRANNLARGHSGVRPELIELLLDLLNSGITPLIPAEGSVGASGDLVPLSYLAAAVTGERKVLYRGAVRPAARALEEAGLRPLTLEPKEGLALVNGTAYMTGLAALAVADARRLALLSDVTTALTVEVLRGLTDPFDAFVHDVAKPHPGQVTSAANVRALLRSSGLSTSGPFGSGRTIQDKYSIRCAPHFTGVLWDTVSWVSRWVTIEINSSTDNPLFDHVRGEVWAGGNFAGGHVALAMDTLRTAVASVADLMDRQLALVVDDKFSQGLPPNLVFPLPEGHPGQGLDHGFKGMQLVCSSLTAEALSSAMPLTAFSRSTECHNQDKVSMGATAARRTRDVLALAEKVGVIHLLALCQAADLRGPHRLGTTGLVHGRVRAAVPGVVTDRPMDEDVETVLEMLRSGALLAGLDEIAGGR</sequence>
<keyword evidence="3" id="KW-1185">Reference proteome</keyword>
<keyword evidence="1 2" id="KW-0456">Lyase</keyword>
<dbReference type="FunFam" id="1.10.275.10:FF:000005">
    <property type="entry name" value="Histidine ammonia-lyase"/>
    <property type="match status" value="1"/>
</dbReference>
<gene>
    <name evidence="2" type="ORF">GT755_03495</name>
</gene>
<accession>A0A7C9J0D1</accession>
<evidence type="ECO:0000313" key="2">
    <source>
        <dbReference type="EMBL" id="NAS20746.1"/>
    </source>
</evidence>
<dbReference type="AlphaFoldDB" id="A0A7C9J0D1"/>
<dbReference type="PROSITE" id="PS00488">
    <property type="entry name" value="PAL_HISTIDASE"/>
    <property type="match status" value="1"/>
</dbReference>
<name>A0A7C9J0D1_9ACTN</name>
<dbReference type="PANTHER" id="PTHR10362">
    <property type="entry name" value="HISTIDINE AMMONIA-LYASE"/>
    <property type="match status" value="1"/>
</dbReference>
<protein>
    <submittedName>
        <fullName evidence="2">Aromatic amino acid lyase</fullName>
    </submittedName>
</protein>
<dbReference type="InterPro" id="IPR024083">
    <property type="entry name" value="Fumarase/histidase_N"/>
</dbReference>
<dbReference type="CDD" id="cd00332">
    <property type="entry name" value="PAL-HAL"/>
    <property type="match status" value="1"/>
</dbReference>
<dbReference type="GO" id="GO:0016841">
    <property type="term" value="F:ammonia-lyase activity"/>
    <property type="evidence" value="ECO:0007669"/>
    <property type="project" value="InterPro"/>
</dbReference>
<dbReference type="InterPro" id="IPR008948">
    <property type="entry name" value="L-Aspartase-like"/>
</dbReference>